<proteinExistence type="predicted"/>
<dbReference type="AlphaFoldDB" id="A0A392P5U9"/>
<evidence type="ECO:0000313" key="2">
    <source>
        <dbReference type="Proteomes" id="UP000265520"/>
    </source>
</evidence>
<dbReference type="Proteomes" id="UP000265520">
    <property type="component" value="Unassembled WGS sequence"/>
</dbReference>
<keyword evidence="2" id="KW-1185">Reference proteome</keyword>
<sequence>IWNLHVAQGHVARCAGLSDSSGSLSASCAPRRVVWRIAPSSSGSNTVVLEVARCAVVTGALRRSVALRRVMWRVAPLEFKPAVS</sequence>
<protein>
    <submittedName>
        <fullName evidence="1">Uncharacterized protein</fullName>
    </submittedName>
</protein>
<dbReference type="EMBL" id="LXQA010062444">
    <property type="protein sequence ID" value="MCI06616.1"/>
    <property type="molecule type" value="Genomic_DNA"/>
</dbReference>
<comment type="caution">
    <text evidence="1">The sequence shown here is derived from an EMBL/GenBank/DDBJ whole genome shotgun (WGS) entry which is preliminary data.</text>
</comment>
<accession>A0A392P5U9</accession>
<reference evidence="1 2" key="1">
    <citation type="journal article" date="2018" name="Front. Plant Sci.">
        <title>Red Clover (Trifolium pratense) and Zigzag Clover (T. medium) - A Picture of Genomic Similarities and Differences.</title>
        <authorList>
            <person name="Dluhosova J."/>
            <person name="Istvanek J."/>
            <person name="Nedelnik J."/>
            <person name="Repkova J."/>
        </authorList>
    </citation>
    <scope>NUCLEOTIDE SEQUENCE [LARGE SCALE GENOMIC DNA]</scope>
    <source>
        <strain evidence="2">cv. 10/8</strain>
        <tissue evidence="1">Leaf</tissue>
    </source>
</reference>
<evidence type="ECO:0000313" key="1">
    <source>
        <dbReference type="EMBL" id="MCI06616.1"/>
    </source>
</evidence>
<name>A0A392P5U9_9FABA</name>
<feature type="non-terminal residue" evidence="1">
    <location>
        <position position="1"/>
    </location>
</feature>
<organism evidence="1 2">
    <name type="scientific">Trifolium medium</name>
    <dbReference type="NCBI Taxonomy" id="97028"/>
    <lineage>
        <taxon>Eukaryota</taxon>
        <taxon>Viridiplantae</taxon>
        <taxon>Streptophyta</taxon>
        <taxon>Embryophyta</taxon>
        <taxon>Tracheophyta</taxon>
        <taxon>Spermatophyta</taxon>
        <taxon>Magnoliopsida</taxon>
        <taxon>eudicotyledons</taxon>
        <taxon>Gunneridae</taxon>
        <taxon>Pentapetalae</taxon>
        <taxon>rosids</taxon>
        <taxon>fabids</taxon>
        <taxon>Fabales</taxon>
        <taxon>Fabaceae</taxon>
        <taxon>Papilionoideae</taxon>
        <taxon>50 kb inversion clade</taxon>
        <taxon>NPAAA clade</taxon>
        <taxon>Hologalegina</taxon>
        <taxon>IRL clade</taxon>
        <taxon>Trifolieae</taxon>
        <taxon>Trifolium</taxon>
    </lineage>
</organism>